<dbReference type="GeneID" id="79929224"/>
<protein>
    <submittedName>
        <fullName evidence="1">Uncharacterized protein</fullName>
    </submittedName>
</protein>
<reference evidence="1" key="1">
    <citation type="submission" date="2020-09" db="EMBL/GenBank/DDBJ databases">
        <title>Streptomyces canutascabiei sp. nov., which causes potato common scab and is distributed across the world.</title>
        <authorList>
            <person name="Nguyen H.P."/>
            <person name="Weisberg A.J."/>
            <person name="Chang J.H."/>
            <person name="Clarke C.R."/>
        </authorList>
    </citation>
    <scope>NUCLEOTIDE SEQUENCE</scope>
    <source>
        <strain evidence="1">ID-01-6.2a</strain>
    </source>
</reference>
<dbReference type="RefSeq" id="WP_192359046.1">
    <property type="nucleotide sequence ID" value="NZ_CP119182.1"/>
</dbReference>
<sequence>MSDIADFLRAQYKQEAHIARLIAEKTGSEHWKADWRRLSYNDIDARVVAGPENPVFDGYGTVGAAEFVSGYSPARVLADLAAKLALVDLHALGVEKADAPRFDPHTGQPRPEEFNVTCAVCGWSSDNPTSGCTTLRILAQPFVGHPDHKGEEWAP</sequence>
<evidence type="ECO:0000313" key="1">
    <source>
        <dbReference type="EMBL" id="MBD9721963.1"/>
    </source>
</evidence>
<dbReference type="InterPro" id="IPR046193">
    <property type="entry name" value="DUF6221"/>
</dbReference>
<accession>A0A927QCU3</accession>
<organism evidence="1 2">
    <name type="scientific">Streptomyces caniscabiei</name>
    <dbReference type="NCBI Taxonomy" id="2746961"/>
    <lineage>
        <taxon>Bacteria</taxon>
        <taxon>Bacillati</taxon>
        <taxon>Actinomycetota</taxon>
        <taxon>Actinomycetes</taxon>
        <taxon>Kitasatosporales</taxon>
        <taxon>Streptomycetaceae</taxon>
        <taxon>Streptomyces</taxon>
    </lineage>
</organism>
<name>A0A927QCU3_9ACTN</name>
<dbReference type="Proteomes" id="UP000661025">
    <property type="component" value="Unassembled WGS sequence"/>
</dbReference>
<evidence type="ECO:0000313" key="2">
    <source>
        <dbReference type="Proteomes" id="UP000661025"/>
    </source>
</evidence>
<dbReference type="AlphaFoldDB" id="A0A927QCU3"/>
<comment type="caution">
    <text evidence="1">The sequence shown here is derived from an EMBL/GenBank/DDBJ whole genome shotgun (WGS) entry which is preliminary data.</text>
</comment>
<gene>
    <name evidence="1" type="ORF">IHE70_01620</name>
</gene>
<dbReference type="Pfam" id="PF19730">
    <property type="entry name" value="DUF6221"/>
    <property type="match status" value="1"/>
</dbReference>
<dbReference type="EMBL" id="JACYXT010000001">
    <property type="protein sequence ID" value="MBD9721963.1"/>
    <property type="molecule type" value="Genomic_DNA"/>
</dbReference>
<proteinExistence type="predicted"/>